<dbReference type="AlphaFoldDB" id="A0A1G1XNL9"/>
<protein>
    <recommendedName>
        <fullName evidence="3">Maf-like protein</fullName>
    </recommendedName>
</protein>
<organism evidence="1 2">
    <name type="scientific">Candidatus Buchananbacteria bacterium RBG_13_36_9</name>
    <dbReference type="NCBI Taxonomy" id="1797530"/>
    <lineage>
        <taxon>Bacteria</taxon>
        <taxon>Candidatus Buchananiibacteriota</taxon>
    </lineage>
</organism>
<proteinExistence type="predicted"/>
<evidence type="ECO:0008006" key="3">
    <source>
        <dbReference type="Google" id="ProtNLM"/>
    </source>
</evidence>
<evidence type="ECO:0000313" key="2">
    <source>
        <dbReference type="Proteomes" id="UP000176498"/>
    </source>
</evidence>
<accession>A0A1G1XNL9</accession>
<sequence length="151" mass="17732">MIITICSSIKFWPQIVEVKKQLENLGHEVLIPPHEVPNKDGEMIPVEEYYRIRKEMVDRGESIDWVWERKEQAIKWHLEKVNKADVILVLNFDKNNIPNYIGGNTLLETGVAFWLKKPIYLYNPIPENISYFEEIKGMRPIVINGDLTLIK</sequence>
<dbReference type="EMBL" id="MHHZ01000016">
    <property type="protein sequence ID" value="OGY41551.1"/>
    <property type="molecule type" value="Genomic_DNA"/>
</dbReference>
<reference evidence="1 2" key="1">
    <citation type="journal article" date="2016" name="Nat. Commun.">
        <title>Thousands of microbial genomes shed light on interconnected biogeochemical processes in an aquifer system.</title>
        <authorList>
            <person name="Anantharaman K."/>
            <person name="Brown C.T."/>
            <person name="Hug L.A."/>
            <person name="Sharon I."/>
            <person name="Castelle C.J."/>
            <person name="Probst A.J."/>
            <person name="Thomas B.C."/>
            <person name="Singh A."/>
            <person name="Wilkins M.J."/>
            <person name="Karaoz U."/>
            <person name="Brodie E.L."/>
            <person name="Williams K.H."/>
            <person name="Hubbard S.S."/>
            <person name="Banfield J.F."/>
        </authorList>
    </citation>
    <scope>NUCLEOTIDE SEQUENCE [LARGE SCALE GENOMIC DNA]</scope>
</reference>
<dbReference type="Proteomes" id="UP000176498">
    <property type="component" value="Unassembled WGS sequence"/>
</dbReference>
<name>A0A1G1XNL9_9BACT</name>
<comment type="caution">
    <text evidence="1">The sequence shown here is derived from an EMBL/GenBank/DDBJ whole genome shotgun (WGS) entry which is preliminary data.</text>
</comment>
<evidence type="ECO:0000313" key="1">
    <source>
        <dbReference type="EMBL" id="OGY41551.1"/>
    </source>
</evidence>
<gene>
    <name evidence="1" type="ORF">A2Y82_05035</name>
</gene>